<gene>
    <name evidence="16" type="ORF">DWU89_09610</name>
    <name evidence="15" type="ORF">H8784_09385</name>
</gene>
<dbReference type="InterPro" id="IPR000531">
    <property type="entry name" value="Beta-barrel_TonB"/>
</dbReference>
<keyword evidence="6 11" id="KW-0798">TonB box</keyword>
<dbReference type="GO" id="GO:0044718">
    <property type="term" value="P:siderophore transmembrane transport"/>
    <property type="evidence" value="ECO:0007669"/>
    <property type="project" value="TreeGrafter"/>
</dbReference>
<dbReference type="Proteomes" id="UP000629596">
    <property type="component" value="Unassembled WGS sequence"/>
</dbReference>
<dbReference type="SUPFAM" id="SSF56935">
    <property type="entry name" value="Porins"/>
    <property type="match status" value="1"/>
</dbReference>
<dbReference type="InterPro" id="IPR012910">
    <property type="entry name" value="Plug_dom"/>
</dbReference>
<dbReference type="EMBL" id="QREV01000018">
    <property type="protein sequence ID" value="RDU49383.1"/>
    <property type="molecule type" value="Genomic_DNA"/>
</dbReference>
<evidence type="ECO:0000313" key="18">
    <source>
        <dbReference type="Proteomes" id="UP000629596"/>
    </source>
</evidence>
<evidence type="ECO:0000256" key="1">
    <source>
        <dbReference type="ARBA" id="ARBA00004571"/>
    </source>
</evidence>
<evidence type="ECO:0000256" key="4">
    <source>
        <dbReference type="ARBA" id="ARBA00022692"/>
    </source>
</evidence>
<evidence type="ECO:0000256" key="9">
    <source>
        <dbReference type="ARBA" id="ARBA00023237"/>
    </source>
</evidence>
<feature type="domain" description="TonB-dependent receptor plug" evidence="14">
    <location>
        <begin position="134"/>
        <end position="262"/>
    </location>
</feature>
<sequence>MRYLSGSIFLLFLLCGSVYAYGGNEAIGKELHISQAQVSKVKVSGKVVDESGKPLSGANIVENGTTNGVIADVNGDFTFFVTDNSIITISFIGYESQAIFVRGQQYLYIKMSEDALQLEGVVVTALGLKRKESALTYSVKQVDGEELTRVKAPNMITSLAGKVAGMQVNKTSSGLGSSAKVLMRGVRSVAGNNQPLYVIDGVPVLNTSNEQAFTAIGGTADAGNRDGGDGISNLNPEDVESISILKGSPAAALYGSQAANGVILITTKKGRTDVRKITFSTSLVFDKAFCLPEFQNTYGESNGVESWGAKQAMPAYDNAGDFFRTGLNSMTAFSVSTGNERYQTYFSYANTTSKGIMENNRLRKHNINFRETAKLFGDRLKLDANVNLFRQIINDRNPSGGFYMNALVGLYRFPRGKDISEYRDHFEVWDETRNLYVQNWHSGTEDFEQNPYWVVNRIQSKDLRNRTMASLTAELKVTDWFRLQARGSADNVSDKIRQKFYASTAPALAGVNGRYIEMDYQETMFYGDVMALFEKKFSDFSLQGAIGASINDKTVNSLRYDSKTASLKYANVFNIANINMNGSAYINQQIDARRQMQSLFATAQVGYKETLILDLTARNDWASTLAYTPHEGSGFFYPSIGAAWIMDKTLPLPEWVSFSKLRAVWSKVGNDIPLYVTNPVSHVGAGGEIEYADAAPFEDMKPEMTTSVELGTEWRLFDNRLNLSATWYQTNTRNQFFKLPARSGDKYAYRYVNAGDIRNRGWEVTLGGVPVMWQDITWKSELNLSANKNRVMKLHEELPVFVYGPSGFSSSYAMKLKEGGAFGDIYGKAFRRDADGQILYETEGEKKGLPQVEGEGNLIKVGNCNPKLNLSWSNTVSYRDITLSFLIDSRIGGDILSQTQADMDLFGVTKETAAARDAGYVMLEGHKIENVEGFYKNVVAGRAGVTEYYMYNATNIRLRELSLGYRLPEKWMAASRAFSQVHLSFVARNLFFIYKDAPFDPDLILSTGNDNQGIEVYGLPTTRSFGFNIKCEF</sequence>
<proteinExistence type="inferred from homology"/>
<keyword evidence="7 10" id="KW-0472">Membrane</keyword>
<dbReference type="AlphaFoldDB" id="A0A3D8HEI5"/>
<feature type="domain" description="TonB-dependent receptor-like beta-barrel" evidence="13">
    <location>
        <begin position="439"/>
        <end position="787"/>
    </location>
</feature>
<dbReference type="InterPro" id="IPR039426">
    <property type="entry name" value="TonB-dep_rcpt-like"/>
</dbReference>
<feature type="signal peptide" evidence="12">
    <location>
        <begin position="1"/>
        <end position="20"/>
    </location>
</feature>
<feature type="chain" id="PRO_5017780227" evidence="12">
    <location>
        <begin position="21"/>
        <end position="1033"/>
    </location>
</feature>
<evidence type="ECO:0000313" key="15">
    <source>
        <dbReference type="EMBL" id="MBC8601928.1"/>
    </source>
</evidence>
<dbReference type="PROSITE" id="PS52016">
    <property type="entry name" value="TONB_DEPENDENT_REC_3"/>
    <property type="match status" value="1"/>
</dbReference>
<evidence type="ECO:0000256" key="8">
    <source>
        <dbReference type="ARBA" id="ARBA00023170"/>
    </source>
</evidence>
<dbReference type="InterPro" id="IPR023997">
    <property type="entry name" value="TonB-dep_OMP_SusC/RagA_CS"/>
</dbReference>
<evidence type="ECO:0000259" key="13">
    <source>
        <dbReference type="Pfam" id="PF00593"/>
    </source>
</evidence>
<protein>
    <submittedName>
        <fullName evidence="16">SusC/RagA family TonB-linked outer membrane protein</fullName>
    </submittedName>
</protein>
<keyword evidence="4 10" id="KW-0812">Transmembrane</keyword>
<keyword evidence="2 10" id="KW-0813">Transport</keyword>
<dbReference type="Proteomes" id="UP000256321">
    <property type="component" value="Unassembled WGS sequence"/>
</dbReference>
<comment type="subcellular location">
    <subcellularLocation>
        <location evidence="1 10">Cell outer membrane</location>
        <topology evidence="1 10">Multi-pass membrane protein</topology>
    </subcellularLocation>
</comment>
<dbReference type="EMBL" id="JACRTI010000018">
    <property type="protein sequence ID" value="MBC8601928.1"/>
    <property type="molecule type" value="Genomic_DNA"/>
</dbReference>
<dbReference type="Gene3D" id="2.60.40.1120">
    <property type="entry name" value="Carboxypeptidase-like, regulatory domain"/>
    <property type="match status" value="1"/>
</dbReference>
<dbReference type="PANTHER" id="PTHR30069:SF29">
    <property type="entry name" value="HEMOGLOBIN AND HEMOGLOBIN-HAPTOGLOBIN-BINDING PROTEIN 1-RELATED"/>
    <property type="match status" value="1"/>
</dbReference>
<comment type="caution">
    <text evidence="16">The sequence shown here is derived from an EMBL/GenBank/DDBJ whole genome shotgun (WGS) entry which is preliminary data.</text>
</comment>
<keyword evidence="18" id="KW-1185">Reference proteome</keyword>
<dbReference type="InterPro" id="IPR036942">
    <property type="entry name" value="Beta-barrel_TonB_sf"/>
</dbReference>
<dbReference type="InterPro" id="IPR008969">
    <property type="entry name" value="CarboxyPept-like_regulatory"/>
</dbReference>
<evidence type="ECO:0000256" key="6">
    <source>
        <dbReference type="ARBA" id="ARBA00023077"/>
    </source>
</evidence>
<evidence type="ECO:0000313" key="16">
    <source>
        <dbReference type="EMBL" id="RDU49383.1"/>
    </source>
</evidence>
<keyword evidence="8" id="KW-0675">Receptor</keyword>
<dbReference type="GO" id="GO:0009279">
    <property type="term" value="C:cell outer membrane"/>
    <property type="evidence" value="ECO:0007669"/>
    <property type="project" value="UniProtKB-SubCell"/>
</dbReference>
<dbReference type="NCBIfam" id="TIGR04056">
    <property type="entry name" value="OMP_RagA_SusC"/>
    <property type="match status" value="1"/>
</dbReference>
<comment type="similarity">
    <text evidence="10 11">Belongs to the TonB-dependent receptor family.</text>
</comment>
<dbReference type="Pfam" id="PF13715">
    <property type="entry name" value="CarbopepD_reg_2"/>
    <property type="match status" value="1"/>
</dbReference>
<name>A0A3D8HEI5_9BACT</name>
<evidence type="ECO:0000256" key="7">
    <source>
        <dbReference type="ARBA" id="ARBA00023136"/>
    </source>
</evidence>
<dbReference type="GO" id="GO:0015344">
    <property type="term" value="F:siderophore uptake transmembrane transporter activity"/>
    <property type="evidence" value="ECO:0007669"/>
    <property type="project" value="TreeGrafter"/>
</dbReference>
<reference evidence="15 18" key="2">
    <citation type="submission" date="2020-08" db="EMBL/GenBank/DDBJ databases">
        <title>Genome public.</title>
        <authorList>
            <person name="Liu C."/>
            <person name="Sun Q."/>
        </authorList>
    </citation>
    <scope>NUCLEOTIDE SEQUENCE [LARGE SCALE GENOMIC DNA]</scope>
    <source>
        <strain evidence="15 18">426_9</strain>
    </source>
</reference>
<dbReference type="Pfam" id="PF00593">
    <property type="entry name" value="TonB_dep_Rec_b-barrel"/>
    <property type="match status" value="1"/>
</dbReference>
<dbReference type="InterPro" id="IPR037066">
    <property type="entry name" value="Plug_dom_sf"/>
</dbReference>
<dbReference type="InterPro" id="IPR023996">
    <property type="entry name" value="TonB-dep_OMP_SusC/RagA"/>
</dbReference>
<evidence type="ECO:0000256" key="5">
    <source>
        <dbReference type="ARBA" id="ARBA00022729"/>
    </source>
</evidence>
<keyword evidence="9 10" id="KW-0998">Cell outer membrane</keyword>
<evidence type="ECO:0000256" key="10">
    <source>
        <dbReference type="PROSITE-ProRule" id="PRU01360"/>
    </source>
</evidence>
<keyword evidence="5 12" id="KW-0732">Signal</keyword>
<evidence type="ECO:0000256" key="11">
    <source>
        <dbReference type="RuleBase" id="RU003357"/>
    </source>
</evidence>
<organism evidence="16 17">
    <name type="scientific">Parabacteroides acidifaciens</name>
    <dbReference type="NCBI Taxonomy" id="2290935"/>
    <lineage>
        <taxon>Bacteria</taxon>
        <taxon>Pseudomonadati</taxon>
        <taxon>Bacteroidota</taxon>
        <taxon>Bacteroidia</taxon>
        <taxon>Bacteroidales</taxon>
        <taxon>Tannerellaceae</taxon>
        <taxon>Parabacteroides</taxon>
    </lineage>
</organism>
<dbReference type="Gene3D" id="2.40.170.20">
    <property type="entry name" value="TonB-dependent receptor, beta-barrel domain"/>
    <property type="match status" value="1"/>
</dbReference>
<reference evidence="16 17" key="1">
    <citation type="submission" date="2018-07" db="EMBL/GenBank/DDBJ databases">
        <title>Parabacteroides acidifaciens nov. sp., isolated from human feces.</title>
        <authorList>
            <person name="Wang Y.J."/>
        </authorList>
    </citation>
    <scope>NUCLEOTIDE SEQUENCE [LARGE SCALE GENOMIC DNA]</scope>
    <source>
        <strain evidence="16 17">426-9</strain>
    </source>
</reference>
<evidence type="ECO:0000313" key="17">
    <source>
        <dbReference type="Proteomes" id="UP000256321"/>
    </source>
</evidence>
<dbReference type="Pfam" id="PF07715">
    <property type="entry name" value="Plug"/>
    <property type="match status" value="1"/>
</dbReference>
<accession>A0A3D8HEI5</accession>
<dbReference type="NCBIfam" id="TIGR04057">
    <property type="entry name" value="SusC_RagA_signa"/>
    <property type="match status" value="1"/>
</dbReference>
<keyword evidence="3 10" id="KW-1134">Transmembrane beta strand</keyword>
<evidence type="ECO:0000256" key="2">
    <source>
        <dbReference type="ARBA" id="ARBA00022448"/>
    </source>
</evidence>
<dbReference type="PANTHER" id="PTHR30069">
    <property type="entry name" value="TONB-DEPENDENT OUTER MEMBRANE RECEPTOR"/>
    <property type="match status" value="1"/>
</dbReference>
<evidence type="ECO:0000256" key="3">
    <source>
        <dbReference type="ARBA" id="ARBA00022452"/>
    </source>
</evidence>
<dbReference type="Gene3D" id="2.170.130.10">
    <property type="entry name" value="TonB-dependent receptor, plug domain"/>
    <property type="match status" value="1"/>
</dbReference>
<evidence type="ECO:0000256" key="12">
    <source>
        <dbReference type="SAM" id="SignalP"/>
    </source>
</evidence>
<dbReference type="SUPFAM" id="SSF49464">
    <property type="entry name" value="Carboxypeptidase regulatory domain-like"/>
    <property type="match status" value="1"/>
</dbReference>
<evidence type="ECO:0000259" key="14">
    <source>
        <dbReference type="Pfam" id="PF07715"/>
    </source>
</evidence>
<dbReference type="RefSeq" id="WP_115499429.1">
    <property type="nucleotide sequence ID" value="NZ_JACRTI010000018.1"/>
</dbReference>